<dbReference type="InterPro" id="IPR036107">
    <property type="entry name" value="CsrA_sf"/>
</dbReference>
<dbReference type="GO" id="GO:0006402">
    <property type="term" value="P:mRNA catabolic process"/>
    <property type="evidence" value="ECO:0007669"/>
    <property type="project" value="InterPro"/>
</dbReference>
<dbReference type="GO" id="GO:0048027">
    <property type="term" value="F:mRNA 5'-UTR binding"/>
    <property type="evidence" value="ECO:0007669"/>
    <property type="project" value="TreeGrafter"/>
</dbReference>
<dbReference type="GO" id="GO:0006109">
    <property type="term" value="P:regulation of carbohydrate metabolic process"/>
    <property type="evidence" value="ECO:0007669"/>
    <property type="project" value="InterPro"/>
</dbReference>
<proteinExistence type="inferred from homology"/>
<sequence length="56" mass="6400">MLVLSRNKDQSIHIGDDIVIRVLDIRGANVRIGIEAPREIKVLRNECLDQPPQPER</sequence>
<keyword evidence="1" id="KW-0963">Cytoplasm</keyword>
<gene>
    <name evidence="4" type="ORF">UFOVP124_75</name>
</gene>
<evidence type="ECO:0000313" key="4">
    <source>
        <dbReference type="EMBL" id="CAB4131300.1"/>
    </source>
</evidence>
<keyword evidence="2" id="KW-0810">Translation regulation</keyword>
<dbReference type="EMBL" id="LR796250">
    <property type="protein sequence ID" value="CAB4131300.1"/>
    <property type="molecule type" value="Genomic_DNA"/>
</dbReference>
<dbReference type="HAMAP" id="MF_00167">
    <property type="entry name" value="CsrA"/>
    <property type="match status" value="1"/>
</dbReference>
<dbReference type="SUPFAM" id="SSF117130">
    <property type="entry name" value="CsrA-like"/>
    <property type="match status" value="1"/>
</dbReference>
<evidence type="ECO:0000256" key="1">
    <source>
        <dbReference type="ARBA" id="ARBA00022490"/>
    </source>
</evidence>
<keyword evidence="3" id="KW-0694">RNA-binding</keyword>
<dbReference type="Gene3D" id="2.60.40.4380">
    <property type="entry name" value="Translational regulator CsrA"/>
    <property type="match status" value="1"/>
</dbReference>
<dbReference type="InterPro" id="IPR003751">
    <property type="entry name" value="CsrA"/>
</dbReference>
<reference evidence="4" key="1">
    <citation type="submission" date="2020-04" db="EMBL/GenBank/DDBJ databases">
        <authorList>
            <person name="Chiriac C."/>
            <person name="Salcher M."/>
            <person name="Ghai R."/>
            <person name="Kavagutti S V."/>
        </authorList>
    </citation>
    <scope>NUCLEOTIDE SEQUENCE</scope>
</reference>
<dbReference type="PANTHER" id="PTHR34984:SF1">
    <property type="entry name" value="CARBON STORAGE REGULATOR"/>
    <property type="match status" value="1"/>
</dbReference>
<name>A0A6J5LEH7_9CAUD</name>
<dbReference type="Pfam" id="PF02599">
    <property type="entry name" value="CsrA"/>
    <property type="match status" value="1"/>
</dbReference>
<organism evidence="4">
    <name type="scientific">uncultured Caudovirales phage</name>
    <dbReference type="NCBI Taxonomy" id="2100421"/>
    <lineage>
        <taxon>Viruses</taxon>
        <taxon>Duplodnaviria</taxon>
        <taxon>Heunggongvirae</taxon>
        <taxon>Uroviricota</taxon>
        <taxon>Caudoviricetes</taxon>
        <taxon>Peduoviridae</taxon>
        <taxon>Maltschvirus</taxon>
        <taxon>Maltschvirus maltsch</taxon>
    </lineage>
</organism>
<dbReference type="PANTHER" id="PTHR34984">
    <property type="entry name" value="CARBON STORAGE REGULATOR"/>
    <property type="match status" value="1"/>
</dbReference>
<evidence type="ECO:0000256" key="3">
    <source>
        <dbReference type="ARBA" id="ARBA00022884"/>
    </source>
</evidence>
<evidence type="ECO:0000256" key="2">
    <source>
        <dbReference type="ARBA" id="ARBA00022845"/>
    </source>
</evidence>
<accession>A0A6J5LEH7</accession>
<protein>
    <submittedName>
        <fullName evidence="4">CsrA RNA-binding global regulator CsrA</fullName>
    </submittedName>
</protein>